<dbReference type="OrthoDB" id="8120565at2759"/>
<feature type="transmembrane region" description="Helical" evidence="10">
    <location>
        <begin position="59"/>
        <end position="84"/>
    </location>
</feature>
<evidence type="ECO:0000256" key="2">
    <source>
        <dbReference type="ARBA" id="ARBA00010992"/>
    </source>
</evidence>
<dbReference type="InterPro" id="IPR036259">
    <property type="entry name" value="MFS_trans_sf"/>
</dbReference>
<dbReference type="GO" id="GO:0005351">
    <property type="term" value="F:carbohydrate:proton symporter activity"/>
    <property type="evidence" value="ECO:0007669"/>
    <property type="project" value="TreeGrafter"/>
</dbReference>
<dbReference type="AlphaFoldDB" id="A0A423WGV2"/>
<dbReference type="FunFam" id="1.20.1250.20:FF:000026">
    <property type="entry name" value="MFS quinate transporter QutD"/>
    <property type="match status" value="1"/>
</dbReference>
<keyword evidence="5 10" id="KW-1133">Transmembrane helix</keyword>
<evidence type="ECO:0000256" key="8">
    <source>
        <dbReference type="RuleBase" id="RU003346"/>
    </source>
</evidence>
<dbReference type="GO" id="GO:0016020">
    <property type="term" value="C:membrane"/>
    <property type="evidence" value="ECO:0007669"/>
    <property type="project" value="UniProtKB-SubCell"/>
</dbReference>
<dbReference type="Pfam" id="PF00083">
    <property type="entry name" value="Sugar_tr"/>
    <property type="match status" value="1"/>
</dbReference>
<feature type="transmembrane region" description="Helical" evidence="10">
    <location>
        <begin position="137"/>
        <end position="156"/>
    </location>
</feature>
<dbReference type="NCBIfam" id="TIGR00879">
    <property type="entry name" value="SP"/>
    <property type="match status" value="1"/>
</dbReference>
<keyword evidence="7" id="KW-0325">Glycoprotein</keyword>
<comment type="subcellular location">
    <subcellularLocation>
        <location evidence="1">Membrane</location>
        <topology evidence="1">Multi-pass membrane protein</topology>
    </subcellularLocation>
</comment>
<comment type="caution">
    <text evidence="12">The sequence shown here is derived from an EMBL/GenBank/DDBJ whole genome shotgun (WGS) entry which is preliminary data.</text>
</comment>
<gene>
    <name evidence="12" type="ORF">VPNG_07851</name>
</gene>
<sequence length="568" mass="62097">MARVTKPLPTARPAGREPSQDYSEKPYILEAVDSFASSSTYVEAYGPSGLTGLFASSHVAVCAAFSAIGGLILGYDQGIISVILTMGHFHDSFPDVADTAPGSGFLKGLMTAMITLGAALGALNVGWMSDAYSRKYTIVFAVVLFTIGSVLQVAAVDYAMLVIARFIGGVGVGLLSTVVPLYISEISPAETRGTLLVFQRISIVVGIIVAYWITFETRYISNNWSWRLPFLLQIIPGLVLGAGAILLPFSPRWLANQNRETECLRTLSRLRQLPPTDRRVESEWLDILAEARSQQQVLIERHSSIMHPTLIHKVRLELASWTDCFKGGCWRRTVIASGITFFQQFVGINAFIYYSPMLFAKMGLDYNMELQMSGVLNIMQLVGIITSVWTLDTVGCRKLLLFGSMAMLTCHVLVAALVGRFSGDWAAHSAEGWVSVAFLLVFTFIYGCSWGPVGSAMPAEIFPSSLRAKGVATAASLNWLANFVVGIITPPLIQTTTSGTYIFFAIFCAIAYVFTFYCVPETQGLTVEEVDQVFRDSTGAIDRDRKHRVLEEVRKSAVDGLAARVMEA</sequence>
<evidence type="ECO:0000313" key="12">
    <source>
        <dbReference type="EMBL" id="ROW02587.1"/>
    </source>
</evidence>
<feature type="transmembrane region" description="Helical" evidence="10">
    <location>
        <begin position="334"/>
        <end position="354"/>
    </location>
</feature>
<feature type="transmembrane region" description="Helical" evidence="10">
    <location>
        <begin position="195"/>
        <end position="214"/>
    </location>
</feature>
<name>A0A423WGV2_9PEZI</name>
<proteinExistence type="inferred from homology"/>
<feature type="transmembrane region" description="Helical" evidence="10">
    <location>
        <begin position="433"/>
        <end position="453"/>
    </location>
</feature>
<dbReference type="PROSITE" id="PS50850">
    <property type="entry name" value="MFS"/>
    <property type="match status" value="1"/>
</dbReference>
<keyword evidence="13" id="KW-1185">Reference proteome</keyword>
<evidence type="ECO:0000256" key="9">
    <source>
        <dbReference type="SAM" id="MobiDB-lite"/>
    </source>
</evidence>
<dbReference type="SUPFAM" id="SSF103473">
    <property type="entry name" value="MFS general substrate transporter"/>
    <property type="match status" value="1"/>
</dbReference>
<feature type="transmembrane region" description="Helical" evidence="10">
    <location>
        <begin position="399"/>
        <end position="421"/>
    </location>
</feature>
<dbReference type="InterPro" id="IPR005829">
    <property type="entry name" value="Sugar_transporter_CS"/>
</dbReference>
<dbReference type="InterPro" id="IPR005828">
    <property type="entry name" value="MFS_sugar_transport-like"/>
</dbReference>
<evidence type="ECO:0000256" key="10">
    <source>
        <dbReference type="SAM" id="Phobius"/>
    </source>
</evidence>
<evidence type="ECO:0000259" key="11">
    <source>
        <dbReference type="PROSITE" id="PS50850"/>
    </source>
</evidence>
<dbReference type="InterPro" id="IPR020846">
    <property type="entry name" value="MFS_dom"/>
</dbReference>
<dbReference type="PROSITE" id="PS00217">
    <property type="entry name" value="SUGAR_TRANSPORT_2"/>
    <property type="match status" value="1"/>
</dbReference>
<feature type="transmembrane region" description="Helical" evidence="10">
    <location>
        <begin position="499"/>
        <end position="519"/>
    </location>
</feature>
<feature type="domain" description="Major facilitator superfamily (MFS) profile" evidence="11">
    <location>
        <begin position="62"/>
        <end position="523"/>
    </location>
</feature>
<evidence type="ECO:0000256" key="4">
    <source>
        <dbReference type="ARBA" id="ARBA00022692"/>
    </source>
</evidence>
<feature type="transmembrane region" description="Helical" evidence="10">
    <location>
        <begin position="474"/>
        <end position="493"/>
    </location>
</feature>
<dbReference type="PANTHER" id="PTHR48022">
    <property type="entry name" value="PLASTIDIC GLUCOSE TRANSPORTER 4"/>
    <property type="match status" value="1"/>
</dbReference>
<keyword evidence="6 10" id="KW-0472">Membrane</keyword>
<evidence type="ECO:0000256" key="1">
    <source>
        <dbReference type="ARBA" id="ARBA00004141"/>
    </source>
</evidence>
<dbReference type="InterPro" id="IPR050360">
    <property type="entry name" value="MFS_Sugar_Transporters"/>
</dbReference>
<dbReference type="InterPro" id="IPR003663">
    <property type="entry name" value="Sugar/inositol_transpt"/>
</dbReference>
<dbReference type="PRINTS" id="PR00171">
    <property type="entry name" value="SUGRTRNSPORT"/>
</dbReference>
<feature type="transmembrane region" description="Helical" evidence="10">
    <location>
        <begin position="104"/>
        <end position="125"/>
    </location>
</feature>
<dbReference type="Gene3D" id="1.20.1250.20">
    <property type="entry name" value="MFS general substrate transporter like domains"/>
    <property type="match status" value="1"/>
</dbReference>
<dbReference type="Proteomes" id="UP000285146">
    <property type="component" value="Unassembled WGS sequence"/>
</dbReference>
<feature type="region of interest" description="Disordered" evidence="9">
    <location>
        <begin position="1"/>
        <end position="21"/>
    </location>
</feature>
<dbReference type="STRING" id="1230097.A0A423WGV2"/>
<feature type="transmembrane region" description="Helical" evidence="10">
    <location>
        <begin position="374"/>
        <end position="392"/>
    </location>
</feature>
<protein>
    <recommendedName>
        <fullName evidence="11">Major facilitator superfamily (MFS) profile domain-containing protein</fullName>
    </recommendedName>
</protein>
<reference evidence="12 13" key="1">
    <citation type="submission" date="2015-09" db="EMBL/GenBank/DDBJ databases">
        <title>Host preference determinants of Valsa canker pathogens revealed by comparative genomics.</title>
        <authorList>
            <person name="Yin Z."/>
            <person name="Huang L."/>
        </authorList>
    </citation>
    <scope>NUCLEOTIDE SEQUENCE [LARGE SCALE GENOMIC DNA]</scope>
    <source>
        <strain evidence="12 13">SXYLt</strain>
    </source>
</reference>
<organism evidence="12 13">
    <name type="scientific">Cytospora leucostoma</name>
    <dbReference type="NCBI Taxonomy" id="1230097"/>
    <lineage>
        <taxon>Eukaryota</taxon>
        <taxon>Fungi</taxon>
        <taxon>Dikarya</taxon>
        <taxon>Ascomycota</taxon>
        <taxon>Pezizomycotina</taxon>
        <taxon>Sordariomycetes</taxon>
        <taxon>Sordariomycetidae</taxon>
        <taxon>Diaporthales</taxon>
        <taxon>Cytosporaceae</taxon>
        <taxon>Cytospora</taxon>
    </lineage>
</organism>
<evidence type="ECO:0000256" key="5">
    <source>
        <dbReference type="ARBA" id="ARBA00022989"/>
    </source>
</evidence>
<dbReference type="PANTHER" id="PTHR48022:SF14">
    <property type="entry name" value="MAJOR FACILITATOR SUPERFAMILY (MFS) PROFILE DOMAIN-CONTAINING PROTEIN-RELATED"/>
    <property type="match status" value="1"/>
</dbReference>
<evidence type="ECO:0000256" key="3">
    <source>
        <dbReference type="ARBA" id="ARBA00022448"/>
    </source>
</evidence>
<dbReference type="EMBL" id="LKEB01000051">
    <property type="protein sequence ID" value="ROW02587.1"/>
    <property type="molecule type" value="Genomic_DNA"/>
</dbReference>
<keyword evidence="4 10" id="KW-0812">Transmembrane</keyword>
<evidence type="ECO:0000313" key="13">
    <source>
        <dbReference type="Proteomes" id="UP000285146"/>
    </source>
</evidence>
<keyword evidence="3 8" id="KW-0813">Transport</keyword>
<feature type="transmembrane region" description="Helical" evidence="10">
    <location>
        <begin position="162"/>
        <end position="183"/>
    </location>
</feature>
<accession>A0A423WGV2</accession>
<dbReference type="InParanoid" id="A0A423WGV2"/>
<evidence type="ECO:0000256" key="7">
    <source>
        <dbReference type="ARBA" id="ARBA00023180"/>
    </source>
</evidence>
<feature type="transmembrane region" description="Helical" evidence="10">
    <location>
        <begin position="226"/>
        <end position="249"/>
    </location>
</feature>
<comment type="similarity">
    <text evidence="2 8">Belongs to the major facilitator superfamily. Sugar transporter (TC 2.A.1.1) family.</text>
</comment>
<evidence type="ECO:0000256" key="6">
    <source>
        <dbReference type="ARBA" id="ARBA00023136"/>
    </source>
</evidence>